<dbReference type="PRINTS" id="PR00598">
    <property type="entry name" value="HTHMARR"/>
</dbReference>
<dbReference type="GO" id="GO:0003677">
    <property type="term" value="F:DNA binding"/>
    <property type="evidence" value="ECO:0007669"/>
    <property type="project" value="UniProtKB-KW"/>
</dbReference>
<keyword evidence="6" id="KW-1185">Reference proteome</keyword>
<dbReference type="AlphaFoldDB" id="A0A852SKQ3"/>
<comment type="caution">
    <text evidence="5">The sequence shown here is derived from an EMBL/GenBank/DDBJ whole genome shotgun (WGS) entry which is preliminary data.</text>
</comment>
<gene>
    <name evidence="5" type="ORF">BJ984_000823</name>
</gene>
<accession>A0A852SKQ3</accession>
<dbReference type="GO" id="GO:0003700">
    <property type="term" value="F:DNA-binding transcription factor activity"/>
    <property type="evidence" value="ECO:0007669"/>
    <property type="project" value="InterPro"/>
</dbReference>
<dbReference type="SMART" id="SM00347">
    <property type="entry name" value="HTH_MARR"/>
    <property type="match status" value="1"/>
</dbReference>
<name>A0A852SKQ3_9MICO</name>
<dbReference type="Pfam" id="PF01047">
    <property type="entry name" value="MarR"/>
    <property type="match status" value="1"/>
</dbReference>
<keyword evidence="3" id="KW-0804">Transcription</keyword>
<dbReference type="Proteomes" id="UP000549913">
    <property type="component" value="Unassembled WGS sequence"/>
</dbReference>
<dbReference type="InterPro" id="IPR000835">
    <property type="entry name" value="HTH_MarR-typ"/>
</dbReference>
<evidence type="ECO:0000256" key="1">
    <source>
        <dbReference type="ARBA" id="ARBA00023015"/>
    </source>
</evidence>
<reference evidence="5 6" key="1">
    <citation type="submission" date="2020-07" db="EMBL/GenBank/DDBJ databases">
        <title>Sequencing the genomes of 1000 actinobacteria strains.</title>
        <authorList>
            <person name="Klenk H.-P."/>
        </authorList>
    </citation>
    <scope>NUCLEOTIDE SEQUENCE [LARGE SCALE GENOMIC DNA]</scope>
    <source>
        <strain evidence="5 6">DSM 26474</strain>
    </source>
</reference>
<evidence type="ECO:0000256" key="3">
    <source>
        <dbReference type="ARBA" id="ARBA00023163"/>
    </source>
</evidence>
<dbReference type="InterPro" id="IPR036388">
    <property type="entry name" value="WH-like_DNA-bd_sf"/>
</dbReference>
<organism evidence="5 6">
    <name type="scientific">Herbiconiux flava</name>
    <dbReference type="NCBI Taxonomy" id="881268"/>
    <lineage>
        <taxon>Bacteria</taxon>
        <taxon>Bacillati</taxon>
        <taxon>Actinomycetota</taxon>
        <taxon>Actinomycetes</taxon>
        <taxon>Micrococcales</taxon>
        <taxon>Microbacteriaceae</taxon>
        <taxon>Herbiconiux</taxon>
    </lineage>
</organism>
<keyword evidence="1" id="KW-0805">Transcription regulation</keyword>
<dbReference type="RefSeq" id="WP_179546949.1">
    <property type="nucleotide sequence ID" value="NZ_BSEW01000001.1"/>
</dbReference>
<evidence type="ECO:0000259" key="4">
    <source>
        <dbReference type="PROSITE" id="PS50995"/>
    </source>
</evidence>
<evidence type="ECO:0000313" key="5">
    <source>
        <dbReference type="EMBL" id="NYD69665.1"/>
    </source>
</evidence>
<dbReference type="InterPro" id="IPR036390">
    <property type="entry name" value="WH_DNA-bd_sf"/>
</dbReference>
<feature type="domain" description="HTH marR-type" evidence="4">
    <location>
        <begin position="5"/>
        <end position="144"/>
    </location>
</feature>
<dbReference type="Gene3D" id="1.10.10.10">
    <property type="entry name" value="Winged helix-like DNA-binding domain superfamily/Winged helix DNA-binding domain"/>
    <property type="match status" value="1"/>
</dbReference>
<evidence type="ECO:0000256" key="2">
    <source>
        <dbReference type="ARBA" id="ARBA00023125"/>
    </source>
</evidence>
<evidence type="ECO:0000313" key="6">
    <source>
        <dbReference type="Proteomes" id="UP000549913"/>
    </source>
</evidence>
<dbReference type="PANTHER" id="PTHR42756">
    <property type="entry name" value="TRANSCRIPTIONAL REGULATOR, MARR"/>
    <property type="match status" value="1"/>
</dbReference>
<dbReference type="PROSITE" id="PS50995">
    <property type="entry name" value="HTH_MARR_2"/>
    <property type="match status" value="1"/>
</dbReference>
<keyword evidence="2 5" id="KW-0238">DNA-binding</keyword>
<dbReference type="EMBL" id="JACCBM010000001">
    <property type="protein sequence ID" value="NYD69665.1"/>
    <property type="molecule type" value="Genomic_DNA"/>
</dbReference>
<sequence length="154" mass="16264">MPNTDETAGRAVLDALVRLRVAEDEKRKVVKVQTGLSENDQEALRVVVDGGASGEPVGPAHLAKALEITGASITVMLDRLEKRGLLRRAASTTDRRALLLRPTEAGIALSAAANATSTASDRLFDTLPAENAAIITQFLERLSETVAQPLAPAV</sequence>
<protein>
    <submittedName>
        <fullName evidence="5">DNA-binding MarR family transcriptional regulator</fullName>
    </submittedName>
</protein>
<proteinExistence type="predicted"/>
<dbReference type="PANTHER" id="PTHR42756:SF1">
    <property type="entry name" value="TRANSCRIPTIONAL REPRESSOR OF EMRAB OPERON"/>
    <property type="match status" value="1"/>
</dbReference>
<dbReference type="SUPFAM" id="SSF46785">
    <property type="entry name" value="Winged helix' DNA-binding domain"/>
    <property type="match status" value="1"/>
</dbReference>